<dbReference type="EMBL" id="HBIU01015845">
    <property type="protein sequence ID" value="CAE0628702.1"/>
    <property type="molecule type" value="Transcribed_RNA"/>
</dbReference>
<sequence>MPPTKNIFCNFDGLNSPSLVVDLIFLLPACCTISTTLSCQCCRCDSSRYHFEGDCGLEWGVHRVDLPSPPGRRRLGGEEEEEPGGWAAAAASASSVHLPPLLLGVVGQGAREAGLQGAHARLGQQLRHGLAAALLLDRP</sequence>
<name>A0A7S3XPT8_HETAK</name>
<gene>
    <name evidence="2" type="ORF">HAKA00212_LOCUS7384</name>
</gene>
<accession>A0A7S3XPT8</accession>
<dbReference type="AlphaFoldDB" id="A0A7S3XPT8"/>
<evidence type="ECO:0000313" key="2">
    <source>
        <dbReference type="EMBL" id="CAE0628702.1"/>
    </source>
</evidence>
<feature type="region of interest" description="Disordered" evidence="1">
    <location>
        <begin position="67"/>
        <end position="88"/>
    </location>
</feature>
<evidence type="ECO:0000256" key="1">
    <source>
        <dbReference type="SAM" id="MobiDB-lite"/>
    </source>
</evidence>
<protein>
    <submittedName>
        <fullName evidence="2">Uncharacterized protein</fullName>
    </submittedName>
</protein>
<proteinExistence type="predicted"/>
<organism evidence="2">
    <name type="scientific">Heterosigma akashiwo</name>
    <name type="common">Chromophytic alga</name>
    <name type="synonym">Heterosigma carterae</name>
    <dbReference type="NCBI Taxonomy" id="2829"/>
    <lineage>
        <taxon>Eukaryota</taxon>
        <taxon>Sar</taxon>
        <taxon>Stramenopiles</taxon>
        <taxon>Ochrophyta</taxon>
        <taxon>Raphidophyceae</taxon>
        <taxon>Chattonellales</taxon>
        <taxon>Chattonellaceae</taxon>
        <taxon>Heterosigma</taxon>
    </lineage>
</organism>
<reference evidence="2" key="1">
    <citation type="submission" date="2021-01" db="EMBL/GenBank/DDBJ databases">
        <authorList>
            <person name="Corre E."/>
            <person name="Pelletier E."/>
            <person name="Niang G."/>
            <person name="Scheremetjew M."/>
            <person name="Finn R."/>
            <person name="Kale V."/>
            <person name="Holt S."/>
            <person name="Cochrane G."/>
            <person name="Meng A."/>
            <person name="Brown T."/>
            <person name="Cohen L."/>
        </authorList>
    </citation>
    <scope>NUCLEOTIDE SEQUENCE</scope>
    <source>
        <strain evidence="2">CCMP3107</strain>
    </source>
</reference>